<dbReference type="Proteomes" id="UP000041254">
    <property type="component" value="Unassembled WGS sequence"/>
</dbReference>
<dbReference type="PANTHER" id="PTHR24201:SF2">
    <property type="entry name" value="ANKYRIN REPEAT DOMAIN-CONTAINING PROTEIN 42"/>
    <property type="match status" value="1"/>
</dbReference>
<evidence type="ECO:0000256" key="3">
    <source>
        <dbReference type="PROSITE-ProRule" id="PRU00023"/>
    </source>
</evidence>
<dbReference type="SUPFAM" id="SSF48403">
    <property type="entry name" value="Ankyrin repeat"/>
    <property type="match status" value="1"/>
</dbReference>
<accession>A0A0G4ERG1</accession>
<evidence type="ECO:0000313" key="5">
    <source>
        <dbReference type="Proteomes" id="UP000041254"/>
    </source>
</evidence>
<name>A0A0G4ERG1_VITBC</name>
<dbReference type="Pfam" id="PF12796">
    <property type="entry name" value="Ank_2"/>
    <property type="match status" value="1"/>
</dbReference>
<dbReference type="VEuPathDB" id="CryptoDB:Vbra_4112"/>
<evidence type="ECO:0000313" key="4">
    <source>
        <dbReference type="EMBL" id="CEL99992.1"/>
    </source>
</evidence>
<reference evidence="4 5" key="1">
    <citation type="submission" date="2014-11" db="EMBL/GenBank/DDBJ databases">
        <authorList>
            <person name="Zhu J."/>
            <person name="Qi W."/>
            <person name="Song R."/>
        </authorList>
    </citation>
    <scope>NUCLEOTIDE SEQUENCE [LARGE SCALE GENOMIC DNA]</scope>
</reference>
<evidence type="ECO:0000256" key="2">
    <source>
        <dbReference type="ARBA" id="ARBA00023043"/>
    </source>
</evidence>
<dbReference type="InterPro" id="IPR002110">
    <property type="entry name" value="Ankyrin_rpt"/>
</dbReference>
<feature type="repeat" description="ANK" evidence="3">
    <location>
        <begin position="203"/>
        <end position="227"/>
    </location>
</feature>
<dbReference type="OrthoDB" id="341259at2759"/>
<dbReference type="AlphaFoldDB" id="A0A0G4ERG1"/>
<dbReference type="PROSITE" id="PS50088">
    <property type="entry name" value="ANK_REPEAT"/>
    <property type="match status" value="1"/>
</dbReference>
<dbReference type="Gene3D" id="1.25.40.20">
    <property type="entry name" value="Ankyrin repeat-containing domain"/>
    <property type="match status" value="1"/>
</dbReference>
<evidence type="ECO:0000256" key="1">
    <source>
        <dbReference type="ARBA" id="ARBA00022737"/>
    </source>
</evidence>
<organism evidence="4 5">
    <name type="scientific">Vitrella brassicaformis (strain CCMP3155)</name>
    <dbReference type="NCBI Taxonomy" id="1169540"/>
    <lineage>
        <taxon>Eukaryota</taxon>
        <taxon>Sar</taxon>
        <taxon>Alveolata</taxon>
        <taxon>Colpodellida</taxon>
        <taxon>Vitrellaceae</taxon>
        <taxon>Vitrella</taxon>
    </lineage>
</organism>
<dbReference type="STRING" id="1169540.A0A0G4ERG1"/>
<proteinExistence type="predicted"/>
<dbReference type="PhylomeDB" id="A0A0G4ERG1"/>
<keyword evidence="2 3" id="KW-0040">ANK repeat</keyword>
<gene>
    <name evidence="4" type="ORF">Vbra_4112</name>
</gene>
<dbReference type="SMART" id="SM00248">
    <property type="entry name" value="ANK"/>
    <property type="match status" value="2"/>
</dbReference>
<dbReference type="PROSITE" id="PS50297">
    <property type="entry name" value="ANK_REP_REGION"/>
    <property type="match status" value="1"/>
</dbReference>
<protein>
    <submittedName>
        <fullName evidence="4">Uncharacterized protein</fullName>
    </submittedName>
</protein>
<dbReference type="InParanoid" id="A0A0G4ERG1"/>
<keyword evidence="1" id="KW-0677">Repeat</keyword>
<keyword evidence="5" id="KW-1185">Reference proteome</keyword>
<dbReference type="PANTHER" id="PTHR24201">
    <property type="entry name" value="ANK_REP_REGION DOMAIN-CONTAINING PROTEIN"/>
    <property type="match status" value="1"/>
</dbReference>
<dbReference type="InterPro" id="IPR036770">
    <property type="entry name" value="Ankyrin_rpt-contain_sf"/>
</dbReference>
<dbReference type="EMBL" id="CDMY01000293">
    <property type="protein sequence ID" value="CEL99992.1"/>
    <property type="molecule type" value="Genomic_DNA"/>
</dbReference>
<sequence length="257" mass="28351">MMCFTLNPNASTSSIAPASPSMRAWACHRHKTFFLVALTILVELLVTANGTREQRTSAELSLVQLQEQLDRTTSAANNLALLAHNVLHQAQQILPQPLIKHNDIFKAVRTGDSLLVGSLIAEEGEDILDKRDDLVRMLCTGLPGGGRPAAVNQLLEWDAELIDTRNEDGETPFIIAAFNGRVHVLKALYAKGGKRLLTQTNKDNWTALHWAASNGHSATVSQLLEWGKGDLLDIPDNDGKTPWDMQRIRGIMAEYKK</sequence>
<dbReference type="InterPro" id="IPR050776">
    <property type="entry name" value="Ank_Repeat/CDKN_Inhibitor"/>
</dbReference>